<proteinExistence type="predicted"/>
<dbReference type="KEGG" id="stac:ABII15_12335"/>
<evidence type="ECO:0000256" key="2">
    <source>
        <dbReference type="SAM" id="SignalP"/>
    </source>
</evidence>
<evidence type="ECO:0000256" key="1">
    <source>
        <dbReference type="SAM" id="Phobius"/>
    </source>
</evidence>
<feature type="signal peptide" evidence="2">
    <location>
        <begin position="1"/>
        <end position="22"/>
    </location>
</feature>
<sequence>MTPAIRTARALTATAVLSVACAAYLAATDAVWWAVALAYVTALLAYCAQRSRADHHRILAAHDRARRLALGELIDDGLPCCTLWTLSAGEVHGPGCLRPHDPDAELQNACCADGFVSRGLAHTQPCRTASARVGAA</sequence>
<keyword evidence="2" id="KW-0732">Signal</keyword>
<dbReference type="EMBL" id="CP159534">
    <property type="protein sequence ID" value="XCJ70713.1"/>
    <property type="molecule type" value="Genomic_DNA"/>
</dbReference>
<dbReference type="AlphaFoldDB" id="A0AAU8IQL1"/>
<keyword evidence="1" id="KW-0812">Transmembrane</keyword>
<protein>
    <submittedName>
        <fullName evidence="3">Uncharacterized protein</fullName>
    </submittedName>
</protein>
<keyword evidence="1" id="KW-0472">Membrane</keyword>
<organism evidence="3">
    <name type="scientific">Streptomyces tabacisoli</name>
    <dbReference type="NCBI Taxonomy" id="3156398"/>
    <lineage>
        <taxon>Bacteria</taxon>
        <taxon>Bacillati</taxon>
        <taxon>Actinomycetota</taxon>
        <taxon>Actinomycetes</taxon>
        <taxon>Kitasatosporales</taxon>
        <taxon>Streptomycetaceae</taxon>
        <taxon>Streptomyces</taxon>
    </lineage>
</organism>
<evidence type="ECO:0000313" key="3">
    <source>
        <dbReference type="EMBL" id="XCJ70713.1"/>
    </source>
</evidence>
<gene>
    <name evidence="3" type="ORF">ABII15_12335</name>
</gene>
<accession>A0AAU8IQL1</accession>
<feature type="transmembrane region" description="Helical" evidence="1">
    <location>
        <begin position="32"/>
        <end position="48"/>
    </location>
</feature>
<name>A0AAU8IQL1_9ACTN</name>
<reference evidence="3" key="1">
    <citation type="submission" date="2024-06" db="EMBL/GenBank/DDBJ databases">
        <title>Streptomyces sp. strain HUAS MG91 genome sequences.</title>
        <authorList>
            <person name="Mo P."/>
        </authorList>
    </citation>
    <scope>NUCLEOTIDE SEQUENCE</scope>
    <source>
        <strain evidence="3">HUAS MG91</strain>
    </source>
</reference>
<feature type="chain" id="PRO_5043336210" evidence="2">
    <location>
        <begin position="23"/>
        <end position="136"/>
    </location>
</feature>
<dbReference type="RefSeq" id="WP_353942351.1">
    <property type="nucleotide sequence ID" value="NZ_CP159534.1"/>
</dbReference>
<keyword evidence="1" id="KW-1133">Transmembrane helix</keyword>
<dbReference type="PROSITE" id="PS51257">
    <property type="entry name" value="PROKAR_LIPOPROTEIN"/>
    <property type="match status" value="1"/>
</dbReference>